<name>A0A2P5D424_PARAD</name>
<protein>
    <submittedName>
        <fullName evidence="3">Ribonuclease H-like domain containing protein</fullName>
    </submittedName>
</protein>
<feature type="domain" description="Tf2-1-like SH3-like" evidence="2">
    <location>
        <begin position="102"/>
        <end position="167"/>
    </location>
</feature>
<dbReference type="InterPro" id="IPR036397">
    <property type="entry name" value="RNaseH_sf"/>
</dbReference>
<dbReference type="InterPro" id="IPR056924">
    <property type="entry name" value="SH3_Tf2-1"/>
</dbReference>
<gene>
    <name evidence="3" type="ORF">PanWU01x14_098400</name>
</gene>
<proteinExistence type="predicted"/>
<comment type="caution">
    <text evidence="3">The sequence shown here is derived from an EMBL/GenBank/DDBJ whole genome shotgun (WGS) entry which is preliminary data.</text>
</comment>
<dbReference type="PANTHER" id="PTHR46148:SF60">
    <property type="entry name" value="CHROMO DOMAIN-CONTAINING PROTEIN"/>
    <property type="match status" value="1"/>
</dbReference>
<dbReference type="Pfam" id="PF24626">
    <property type="entry name" value="SH3_Tf2-1"/>
    <property type="match status" value="1"/>
</dbReference>
<dbReference type="AlphaFoldDB" id="A0A2P5D424"/>
<accession>A0A2P5D424</accession>
<evidence type="ECO:0000259" key="1">
    <source>
        <dbReference type="Pfam" id="PF00385"/>
    </source>
</evidence>
<dbReference type="InterPro" id="IPR023780">
    <property type="entry name" value="Chromo_domain"/>
</dbReference>
<sequence>MLRAYVMDFQGSWNHYLPLIEFSYNNSFQATIGVAPYEMLYGRKCRSPVHWDEVGERRYLGPDIVRDTAEAVEKIRKRMIAAQNRQKFYADPERRPLHFSIGDKVFLKVAPMKGVMRFGKKGKLSPRFIGPYEILEKVRIVAYRLALPQELSGVHNVFHVSMLRKYVSHPSHVLSQEPFELDPKLTYEERPIQILDRREKELRNKKIPLVKVLWRNHSVEEATWEREDEMRSQHPELFR</sequence>
<organism evidence="3 4">
    <name type="scientific">Parasponia andersonii</name>
    <name type="common">Sponia andersonii</name>
    <dbReference type="NCBI Taxonomy" id="3476"/>
    <lineage>
        <taxon>Eukaryota</taxon>
        <taxon>Viridiplantae</taxon>
        <taxon>Streptophyta</taxon>
        <taxon>Embryophyta</taxon>
        <taxon>Tracheophyta</taxon>
        <taxon>Spermatophyta</taxon>
        <taxon>Magnoliopsida</taxon>
        <taxon>eudicotyledons</taxon>
        <taxon>Gunneridae</taxon>
        <taxon>Pentapetalae</taxon>
        <taxon>rosids</taxon>
        <taxon>fabids</taxon>
        <taxon>Rosales</taxon>
        <taxon>Cannabaceae</taxon>
        <taxon>Parasponia</taxon>
    </lineage>
</organism>
<evidence type="ECO:0000313" key="4">
    <source>
        <dbReference type="Proteomes" id="UP000237105"/>
    </source>
</evidence>
<dbReference type="Proteomes" id="UP000237105">
    <property type="component" value="Unassembled WGS sequence"/>
</dbReference>
<evidence type="ECO:0000313" key="3">
    <source>
        <dbReference type="EMBL" id="PON68036.1"/>
    </source>
</evidence>
<dbReference type="OrthoDB" id="1738613at2759"/>
<dbReference type="InterPro" id="IPR016197">
    <property type="entry name" value="Chromo-like_dom_sf"/>
</dbReference>
<keyword evidence="4" id="KW-1185">Reference proteome</keyword>
<reference evidence="4" key="1">
    <citation type="submission" date="2016-06" db="EMBL/GenBank/DDBJ databases">
        <title>Parallel loss of symbiosis genes in relatives of nitrogen-fixing non-legume Parasponia.</title>
        <authorList>
            <person name="Van Velzen R."/>
            <person name="Holmer R."/>
            <person name="Bu F."/>
            <person name="Rutten L."/>
            <person name="Van Zeijl A."/>
            <person name="Liu W."/>
            <person name="Santuari L."/>
            <person name="Cao Q."/>
            <person name="Sharma T."/>
            <person name="Shen D."/>
            <person name="Roswanjaya Y."/>
            <person name="Wardhani T."/>
            <person name="Kalhor M.S."/>
            <person name="Jansen J."/>
            <person name="Van den Hoogen J."/>
            <person name="Gungor B."/>
            <person name="Hartog M."/>
            <person name="Hontelez J."/>
            <person name="Verver J."/>
            <person name="Yang W.-C."/>
            <person name="Schijlen E."/>
            <person name="Repin R."/>
            <person name="Schilthuizen M."/>
            <person name="Schranz E."/>
            <person name="Heidstra R."/>
            <person name="Miyata K."/>
            <person name="Fedorova E."/>
            <person name="Kohlen W."/>
            <person name="Bisseling T."/>
            <person name="Smit S."/>
            <person name="Geurts R."/>
        </authorList>
    </citation>
    <scope>NUCLEOTIDE SEQUENCE [LARGE SCALE GENOMIC DNA]</scope>
    <source>
        <strain evidence="4">cv. WU1-14</strain>
    </source>
</reference>
<feature type="domain" description="Chromo" evidence="1">
    <location>
        <begin position="193"/>
        <end position="237"/>
    </location>
</feature>
<dbReference type="EMBL" id="JXTB01000066">
    <property type="protein sequence ID" value="PON68036.1"/>
    <property type="molecule type" value="Genomic_DNA"/>
</dbReference>
<evidence type="ECO:0000259" key="2">
    <source>
        <dbReference type="Pfam" id="PF24626"/>
    </source>
</evidence>
<dbReference type="PANTHER" id="PTHR46148">
    <property type="entry name" value="CHROMO DOMAIN-CONTAINING PROTEIN"/>
    <property type="match status" value="1"/>
</dbReference>
<dbReference type="Pfam" id="PF00385">
    <property type="entry name" value="Chromo"/>
    <property type="match status" value="1"/>
</dbReference>
<dbReference type="Gene3D" id="3.30.420.10">
    <property type="entry name" value="Ribonuclease H-like superfamily/Ribonuclease H"/>
    <property type="match status" value="1"/>
</dbReference>
<dbReference type="STRING" id="3476.A0A2P5D424"/>
<dbReference type="GO" id="GO:0003676">
    <property type="term" value="F:nucleic acid binding"/>
    <property type="evidence" value="ECO:0007669"/>
    <property type="project" value="InterPro"/>
</dbReference>
<dbReference type="SUPFAM" id="SSF54160">
    <property type="entry name" value="Chromo domain-like"/>
    <property type="match status" value="1"/>
</dbReference>